<dbReference type="EnsemblMetazoa" id="Aqu2.1.14437_001">
    <property type="protein sequence ID" value="Aqu2.1.14437_001"/>
    <property type="gene ID" value="Aqu2.1.14437"/>
</dbReference>
<evidence type="ECO:0000313" key="2">
    <source>
        <dbReference type="EnsemblMetazoa" id="Aqu2.1.14437_001"/>
    </source>
</evidence>
<sequence>MALDANPDPIIYKARTCIKKAKDTHKSITEIQEQDTVDKAARVDAALQDLKSLKKDAEFLIKVSEEERDKFVTQEKKYEKELESLTKEKEKYEKEKREKQAQKNSLEAQLPTLTVNRDNCQRALNDAQSRKNDADNSLRNARDRLEKEERDKERAQGTGAVLGGIFGTILFPPFGGLIGAAAGAGVGTAITSSDVNRTENHVFTCQQQVSSADSSLNHARSSLQSAQNEISSHQSSINQKQVSIAQCEEKCKDCHEKISSIKKLIAFLMDAIHFWGIFVNESEDAEELSSCLEEIIKITEENREYDLITSDGTKILANSFLEAWEKFAKHKKLIVASTDESETYPQLLPAAN</sequence>
<dbReference type="AlphaFoldDB" id="A0A1X7TI42"/>
<feature type="compositionally biased region" description="Basic and acidic residues" evidence="1">
    <location>
        <begin position="128"/>
        <end position="155"/>
    </location>
</feature>
<feature type="region of interest" description="Disordered" evidence="1">
    <location>
        <begin position="125"/>
        <end position="155"/>
    </location>
</feature>
<evidence type="ECO:0000256" key="1">
    <source>
        <dbReference type="SAM" id="MobiDB-lite"/>
    </source>
</evidence>
<organism evidence="2">
    <name type="scientific">Amphimedon queenslandica</name>
    <name type="common">Sponge</name>
    <dbReference type="NCBI Taxonomy" id="400682"/>
    <lineage>
        <taxon>Eukaryota</taxon>
        <taxon>Metazoa</taxon>
        <taxon>Porifera</taxon>
        <taxon>Demospongiae</taxon>
        <taxon>Heteroscleromorpha</taxon>
        <taxon>Haplosclerida</taxon>
        <taxon>Niphatidae</taxon>
        <taxon>Amphimedon</taxon>
    </lineage>
</organism>
<dbReference type="InParanoid" id="A0A1X7TI42"/>
<protein>
    <submittedName>
        <fullName evidence="2">Uncharacterized protein</fullName>
    </submittedName>
</protein>
<name>A0A1X7TI42_AMPQE</name>
<proteinExistence type="predicted"/>
<reference evidence="2" key="1">
    <citation type="submission" date="2017-05" db="UniProtKB">
        <authorList>
            <consortium name="EnsemblMetazoa"/>
        </authorList>
    </citation>
    <scope>IDENTIFICATION</scope>
</reference>
<dbReference type="Gene3D" id="1.10.287.620">
    <property type="entry name" value="Helix Hairpins"/>
    <property type="match status" value="1"/>
</dbReference>
<accession>A0A1X7TI42</accession>